<keyword evidence="11" id="KW-1185">Reference proteome</keyword>
<evidence type="ECO:0000256" key="2">
    <source>
        <dbReference type="ARBA" id="ARBA00022574"/>
    </source>
</evidence>
<dbReference type="SUPFAM" id="SSF50978">
    <property type="entry name" value="WD40 repeat-like"/>
    <property type="match status" value="1"/>
</dbReference>
<keyword evidence="3" id="KW-0677">Repeat</keyword>
<protein>
    <recommendedName>
        <fullName evidence="12">Minichromosome loss protein Mcl1 middle region domain-containing protein</fullName>
    </recommendedName>
</protein>
<feature type="region of interest" description="Disordered" evidence="6">
    <location>
        <begin position="896"/>
        <end position="975"/>
    </location>
</feature>
<dbReference type="InterPro" id="IPR048591">
    <property type="entry name" value="WDHD1/CFT4_hel"/>
</dbReference>
<feature type="repeat" description="WD" evidence="5">
    <location>
        <begin position="136"/>
        <end position="177"/>
    </location>
</feature>
<dbReference type="Gene3D" id="2.130.10.10">
    <property type="entry name" value="YVTN repeat-like/Quinoprotein amine dehydrogenase"/>
    <property type="match status" value="2"/>
</dbReference>
<dbReference type="AlphaFoldDB" id="A0A8H5HVF1"/>
<feature type="domain" description="WDHD1/CFT4 second beta-propeller" evidence="7">
    <location>
        <begin position="421"/>
        <end position="721"/>
    </location>
</feature>
<dbReference type="PANTHER" id="PTHR19932">
    <property type="entry name" value="WD REPEAT AND HMG-BOX DNA BINDING PROTEIN"/>
    <property type="match status" value="1"/>
</dbReference>
<dbReference type="InterPro" id="IPR019775">
    <property type="entry name" value="WD40_repeat_CS"/>
</dbReference>
<feature type="compositionally biased region" description="Polar residues" evidence="6">
    <location>
        <begin position="896"/>
        <end position="906"/>
    </location>
</feature>
<name>A0A8H5HVF1_9AGAR</name>
<feature type="compositionally biased region" description="Acidic residues" evidence="6">
    <location>
        <begin position="1066"/>
        <end position="1078"/>
    </location>
</feature>
<evidence type="ECO:0000259" key="8">
    <source>
        <dbReference type="Pfam" id="PF20946"/>
    </source>
</evidence>
<evidence type="ECO:0000313" key="11">
    <source>
        <dbReference type="Proteomes" id="UP000518752"/>
    </source>
</evidence>
<dbReference type="Pfam" id="PF20946">
    <property type="entry name" value="Ctf4_C"/>
    <property type="match status" value="1"/>
</dbReference>
<dbReference type="PROSITE" id="PS50082">
    <property type="entry name" value="WD_REPEATS_2"/>
    <property type="match status" value="2"/>
</dbReference>
<evidence type="ECO:0000256" key="5">
    <source>
        <dbReference type="PROSITE-ProRule" id="PRU00221"/>
    </source>
</evidence>
<evidence type="ECO:0000256" key="1">
    <source>
        <dbReference type="ARBA" id="ARBA00004123"/>
    </source>
</evidence>
<feature type="domain" description="WDHD1/CFT4 helical bundle" evidence="8">
    <location>
        <begin position="727"/>
        <end position="823"/>
    </location>
</feature>
<dbReference type="PROSITE" id="PS50294">
    <property type="entry name" value="WD_REPEATS_REGION"/>
    <property type="match status" value="2"/>
</dbReference>
<dbReference type="InterPro" id="IPR036322">
    <property type="entry name" value="WD40_repeat_dom_sf"/>
</dbReference>
<evidence type="ECO:0000313" key="10">
    <source>
        <dbReference type="EMBL" id="KAF5390153.1"/>
    </source>
</evidence>
<dbReference type="GO" id="GO:0000278">
    <property type="term" value="P:mitotic cell cycle"/>
    <property type="evidence" value="ECO:0007669"/>
    <property type="project" value="TreeGrafter"/>
</dbReference>
<dbReference type="PROSITE" id="PS00678">
    <property type="entry name" value="WD_REPEATS_1"/>
    <property type="match status" value="1"/>
</dbReference>
<dbReference type="Proteomes" id="UP000518752">
    <property type="component" value="Unassembled WGS sequence"/>
</dbReference>
<proteinExistence type="predicted"/>
<dbReference type="Pfam" id="PF12341">
    <property type="entry name" value="Mcl1_mid"/>
    <property type="match status" value="1"/>
</dbReference>
<feature type="compositionally biased region" description="Basic and acidic residues" evidence="6">
    <location>
        <begin position="1006"/>
        <end position="1017"/>
    </location>
</feature>
<evidence type="ECO:0000256" key="6">
    <source>
        <dbReference type="SAM" id="MobiDB-lite"/>
    </source>
</evidence>
<dbReference type="EMBL" id="JAACJN010000016">
    <property type="protein sequence ID" value="KAF5390153.1"/>
    <property type="molecule type" value="Genomic_DNA"/>
</dbReference>
<dbReference type="SMART" id="SM00320">
    <property type="entry name" value="WD40"/>
    <property type="match status" value="5"/>
</dbReference>
<feature type="region of interest" description="Disordered" evidence="6">
    <location>
        <begin position="994"/>
        <end position="1078"/>
    </location>
</feature>
<keyword evidence="4" id="KW-0539">Nucleus</keyword>
<feature type="repeat" description="WD" evidence="5">
    <location>
        <begin position="11"/>
        <end position="52"/>
    </location>
</feature>
<organism evidence="10 11">
    <name type="scientific">Collybiopsis confluens</name>
    <dbReference type="NCBI Taxonomy" id="2823264"/>
    <lineage>
        <taxon>Eukaryota</taxon>
        <taxon>Fungi</taxon>
        <taxon>Dikarya</taxon>
        <taxon>Basidiomycota</taxon>
        <taxon>Agaricomycotina</taxon>
        <taxon>Agaricomycetes</taxon>
        <taxon>Agaricomycetidae</taxon>
        <taxon>Agaricales</taxon>
        <taxon>Marasmiineae</taxon>
        <taxon>Omphalotaceae</taxon>
        <taxon>Collybiopsis</taxon>
    </lineage>
</organism>
<dbReference type="GO" id="GO:0006261">
    <property type="term" value="P:DNA-templated DNA replication"/>
    <property type="evidence" value="ECO:0007669"/>
    <property type="project" value="TreeGrafter"/>
</dbReference>
<gene>
    <name evidence="10" type="ORF">D9757_002927</name>
</gene>
<evidence type="ECO:0008006" key="12">
    <source>
        <dbReference type="Google" id="ProtNLM"/>
    </source>
</evidence>
<dbReference type="PANTHER" id="PTHR19932:SF10">
    <property type="entry name" value="WD REPEAT AND HMG-BOX DNA-BINDING PROTEIN 1"/>
    <property type="match status" value="1"/>
</dbReference>
<sequence length="1078" mass="119997">MAPSGTDIIPLKGHIQGYTCISFSVDGKHVFTGGSDCTVRIWTVEKESEPEIANDADDAITSIATSDDYWLSSCEDSRVRRYVKDRDQFHDDVTECASLPVRCIALDSQGKRLAVASDNPVAKIINMENTLEVMLLNGHKHNVRRASWHPKSPILATCASDGTVIVWNLSKEEPVIIQTLDSLIPSVAEPSSPEFLHDCSVIWHPSGSHFYVISKTHDVICISTKTWIQTGKFTDRRISQVPTALAVSPNGLYLATACGTSIFVWSTDKREILASKTPSYRGGTITQLSFSPTDNILAWTDTLGQFFRWLDAIPKDLPGPVQTIRDSSKSSESEPFLKDDLFAESAAPDILLGGDLHHLEDDNNDVPGDEGDTVADIDDGFVIDDIGGYMDEDDTLMKGGKNRDDGELVREMVSITKAQPAFQPGSTPFLGNKRYLAYNMLGIIETTQSEKEDHNLVSVEFFDTSARRSLRFNDTHKCHLAYLGERGVLFASDTMVLYKPYGSWTSVHDWTYLVTRPGAKVVGTAAGGMTPSRSSKNYDSDGDITGFGNVVVATSQGHLIFLSGTGRPRQLIALGGEFVTMVAGDEWVMVVYRAGATTIDGSQSLHYKIYNFEDFSVRQRDELPIPKGHTLKWIGITQEGAPAIYDSSGMVYLVAKYRVPHHATWTCVLDTNLLERRAGKDESYWPVGITGNTFMCLILKGRQEHPGFPRPLVQELPLRIPFDTTNEKEEQIERELLFKEMLLERLDDEELTTEDILSQERVIDKEFVSLIQVACKDDNTPRAIELTKLLHNVQTFDIVAKIADFYHLAGFKEKVELLKRIREESEDRFEAAREKRRRWNKIDSRPQRIPDVDTDVTRSGPAPKVRSFQDFGPPPAIFRPGLSRAMPVIESTRYSSNVASAQSEPSPGSDDMWSDPLAPSALSEKRKRSNFEDVEMESQSNLSILIPPKQKSNPFARKSGLDTNKNPFARKSGDKTILKSESFFEKVEKVEAAEKVPTKLTKRKGKDKDKSDSKEGSRQQTLFGMFGANQDGDSLKNKGPGKKSSAEESQRSDVVMGDASQIEANSDLEETQLLEDVL</sequence>
<comment type="caution">
    <text evidence="10">The sequence shown here is derived from an EMBL/GenBank/DDBJ whole genome shotgun (WGS) entry which is preliminary data.</text>
</comment>
<dbReference type="GO" id="GO:0003682">
    <property type="term" value="F:chromatin binding"/>
    <property type="evidence" value="ECO:0007669"/>
    <property type="project" value="TreeGrafter"/>
</dbReference>
<feature type="compositionally biased region" description="Basic and acidic residues" evidence="6">
    <location>
        <begin position="841"/>
        <end position="851"/>
    </location>
</feature>
<keyword evidence="2 5" id="KW-0853">WD repeat</keyword>
<accession>A0A8H5HVF1</accession>
<dbReference type="InterPro" id="IPR057646">
    <property type="entry name" value="WD40_WDHD1_1st"/>
</dbReference>
<reference evidence="10 11" key="1">
    <citation type="journal article" date="2020" name="ISME J.">
        <title>Uncovering the hidden diversity of litter-decomposition mechanisms in mushroom-forming fungi.</title>
        <authorList>
            <person name="Floudas D."/>
            <person name="Bentzer J."/>
            <person name="Ahren D."/>
            <person name="Johansson T."/>
            <person name="Persson P."/>
            <person name="Tunlid A."/>
        </authorList>
    </citation>
    <scope>NUCLEOTIDE SEQUENCE [LARGE SCALE GENOMIC DNA]</scope>
    <source>
        <strain evidence="10 11">CBS 406.79</strain>
    </source>
</reference>
<evidence type="ECO:0000259" key="9">
    <source>
        <dbReference type="Pfam" id="PF24817"/>
    </source>
</evidence>
<dbReference type="GO" id="GO:0043596">
    <property type="term" value="C:nuclear replication fork"/>
    <property type="evidence" value="ECO:0007669"/>
    <property type="project" value="TreeGrafter"/>
</dbReference>
<feature type="region of interest" description="Disordered" evidence="6">
    <location>
        <begin position="841"/>
        <end position="873"/>
    </location>
</feature>
<dbReference type="OrthoDB" id="427368at2759"/>
<dbReference type="GO" id="GO:0006281">
    <property type="term" value="P:DNA repair"/>
    <property type="evidence" value="ECO:0007669"/>
    <property type="project" value="TreeGrafter"/>
</dbReference>
<evidence type="ECO:0000256" key="3">
    <source>
        <dbReference type="ARBA" id="ARBA00022737"/>
    </source>
</evidence>
<evidence type="ECO:0000259" key="7">
    <source>
        <dbReference type="Pfam" id="PF12341"/>
    </source>
</evidence>
<comment type="subcellular location">
    <subcellularLocation>
        <location evidence="1">Nucleus</location>
    </subcellularLocation>
</comment>
<feature type="domain" description="WDHD1 first WD40" evidence="9">
    <location>
        <begin position="13"/>
        <end position="306"/>
    </location>
</feature>
<dbReference type="Pfam" id="PF24817">
    <property type="entry name" value="WD40_WDHD1_1st"/>
    <property type="match status" value="1"/>
</dbReference>
<dbReference type="InterPro" id="IPR001680">
    <property type="entry name" value="WD40_rpt"/>
</dbReference>
<evidence type="ECO:0000256" key="4">
    <source>
        <dbReference type="ARBA" id="ARBA00023242"/>
    </source>
</evidence>
<dbReference type="InterPro" id="IPR022100">
    <property type="entry name" value="WDHD1/CFT4_beta-prop_2nd"/>
</dbReference>
<dbReference type="InterPro" id="IPR015943">
    <property type="entry name" value="WD40/YVTN_repeat-like_dom_sf"/>
</dbReference>